<comment type="caution">
    <text evidence="2">The sequence shown here is derived from an EMBL/GenBank/DDBJ whole genome shotgun (WGS) entry which is preliminary data.</text>
</comment>
<feature type="compositionally biased region" description="Pro residues" evidence="1">
    <location>
        <begin position="69"/>
        <end position="79"/>
    </location>
</feature>
<evidence type="ECO:0000313" key="2">
    <source>
        <dbReference type="EMBL" id="MZP28199.1"/>
    </source>
</evidence>
<dbReference type="RefSeq" id="WP_161253207.1">
    <property type="nucleotide sequence ID" value="NZ_WXEY01000001.1"/>
</dbReference>
<feature type="region of interest" description="Disordered" evidence="1">
    <location>
        <begin position="57"/>
        <end position="79"/>
    </location>
</feature>
<evidence type="ECO:0000313" key="3">
    <source>
        <dbReference type="Proteomes" id="UP000463470"/>
    </source>
</evidence>
<dbReference type="Proteomes" id="UP000463470">
    <property type="component" value="Unassembled WGS sequence"/>
</dbReference>
<dbReference type="OrthoDB" id="9906872at2"/>
<feature type="region of interest" description="Disordered" evidence="1">
    <location>
        <begin position="1"/>
        <end position="34"/>
    </location>
</feature>
<name>A0A845L019_9FIRM</name>
<proteinExistence type="predicted"/>
<reference evidence="2 3" key="1">
    <citation type="submission" date="2020-01" db="EMBL/GenBank/DDBJ databases">
        <title>Whole-genome sequence of Heliobacterium undosum DSM 13378.</title>
        <authorList>
            <person name="Kyndt J.A."/>
            <person name="Meyer T.E."/>
        </authorList>
    </citation>
    <scope>NUCLEOTIDE SEQUENCE [LARGE SCALE GENOMIC DNA]</scope>
    <source>
        <strain evidence="2 3">DSM 13378</strain>
    </source>
</reference>
<organism evidence="2 3">
    <name type="scientific">Heliomicrobium undosum</name>
    <dbReference type="NCBI Taxonomy" id="121734"/>
    <lineage>
        <taxon>Bacteria</taxon>
        <taxon>Bacillati</taxon>
        <taxon>Bacillota</taxon>
        <taxon>Clostridia</taxon>
        <taxon>Eubacteriales</taxon>
        <taxon>Heliobacteriaceae</taxon>
        <taxon>Heliomicrobium</taxon>
    </lineage>
</organism>
<feature type="compositionally biased region" description="Acidic residues" evidence="1">
    <location>
        <begin position="1"/>
        <end position="23"/>
    </location>
</feature>
<sequence length="79" mass="8771">MVTMDALEDLPEESPEGLPEESSEILPTESPEPRSRFTRLDHMAVTEEANNLGDDLLIDHQPAVDKPSDPGPWPSKHPK</sequence>
<dbReference type="AlphaFoldDB" id="A0A845L019"/>
<accession>A0A845L019</accession>
<protein>
    <submittedName>
        <fullName evidence="2">Uncharacterized protein</fullName>
    </submittedName>
</protein>
<keyword evidence="3" id="KW-1185">Reference proteome</keyword>
<dbReference type="EMBL" id="WXEY01000001">
    <property type="protein sequence ID" value="MZP28199.1"/>
    <property type="molecule type" value="Genomic_DNA"/>
</dbReference>
<gene>
    <name evidence="2" type="ORF">GTO91_00475</name>
</gene>
<evidence type="ECO:0000256" key="1">
    <source>
        <dbReference type="SAM" id="MobiDB-lite"/>
    </source>
</evidence>